<dbReference type="EnsemblPlants" id="TuG1812G0100002704.01.T04">
    <property type="protein sequence ID" value="TuG1812G0100002704.01.T04.cds332850"/>
    <property type="gene ID" value="TuG1812G0100002704.01"/>
</dbReference>
<reference evidence="3" key="1">
    <citation type="journal article" date="2013" name="Nature">
        <title>Draft genome of the wheat A-genome progenitor Triticum urartu.</title>
        <authorList>
            <person name="Ling H.Q."/>
            <person name="Zhao S."/>
            <person name="Liu D."/>
            <person name="Wang J."/>
            <person name="Sun H."/>
            <person name="Zhang C."/>
            <person name="Fan H."/>
            <person name="Li D."/>
            <person name="Dong L."/>
            <person name="Tao Y."/>
            <person name="Gao C."/>
            <person name="Wu H."/>
            <person name="Li Y."/>
            <person name="Cui Y."/>
            <person name="Guo X."/>
            <person name="Zheng S."/>
            <person name="Wang B."/>
            <person name="Yu K."/>
            <person name="Liang Q."/>
            <person name="Yang W."/>
            <person name="Lou X."/>
            <person name="Chen J."/>
            <person name="Feng M."/>
            <person name="Jian J."/>
            <person name="Zhang X."/>
            <person name="Luo G."/>
            <person name="Jiang Y."/>
            <person name="Liu J."/>
            <person name="Wang Z."/>
            <person name="Sha Y."/>
            <person name="Zhang B."/>
            <person name="Wu H."/>
            <person name="Tang D."/>
            <person name="Shen Q."/>
            <person name="Xue P."/>
            <person name="Zou S."/>
            <person name="Wang X."/>
            <person name="Liu X."/>
            <person name="Wang F."/>
            <person name="Yang Y."/>
            <person name="An X."/>
            <person name="Dong Z."/>
            <person name="Zhang K."/>
            <person name="Zhang X."/>
            <person name="Luo M.C."/>
            <person name="Dvorak J."/>
            <person name="Tong Y."/>
            <person name="Wang J."/>
            <person name="Yang H."/>
            <person name="Li Z."/>
            <person name="Wang D."/>
            <person name="Zhang A."/>
            <person name="Wang J."/>
        </authorList>
    </citation>
    <scope>NUCLEOTIDE SEQUENCE</scope>
    <source>
        <strain evidence="3">cv. G1812</strain>
    </source>
</reference>
<feature type="compositionally biased region" description="Basic residues" evidence="1">
    <location>
        <begin position="53"/>
        <end position="62"/>
    </location>
</feature>
<evidence type="ECO:0000313" key="2">
    <source>
        <dbReference type="EnsemblPlants" id="TuG1812G0100002704.01.T03.cds332850"/>
    </source>
</evidence>
<dbReference type="Proteomes" id="UP000015106">
    <property type="component" value="Chromosome 1"/>
</dbReference>
<evidence type="ECO:0000313" key="3">
    <source>
        <dbReference type="Proteomes" id="UP000015106"/>
    </source>
</evidence>
<feature type="compositionally biased region" description="Basic and acidic residues" evidence="1">
    <location>
        <begin position="42"/>
        <end position="52"/>
    </location>
</feature>
<dbReference type="EnsemblPlants" id="TuG1812G0100002704.01.T05">
    <property type="protein sequence ID" value="TuG1812G0100002704.01.T05.cds332850"/>
    <property type="gene ID" value="TuG1812G0100002704.01"/>
</dbReference>
<feature type="compositionally biased region" description="Basic residues" evidence="1">
    <location>
        <begin position="17"/>
        <end position="28"/>
    </location>
</feature>
<dbReference type="EnsemblPlants" id="TuG1812G0100002704.01.T06">
    <property type="protein sequence ID" value="TuG1812G0100002704.01.T06.cds332850"/>
    <property type="gene ID" value="TuG1812G0100002704.01"/>
</dbReference>
<reference evidence="2" key="2">
    <citation type="submission" date="2018-03" db="EMBL/GenBank/DDBJ databases">
        <title>The Triticum urartu genome reveals the dynamic nature of wheat genome evolution.</title>
        <authorList>
            <person name="Ling H."/>
            <person name="Ma B."/>
            <person name="Shi X."/>
            <person name="Liu H."/>
            <person name="Dong L."/>
            <person name="Sun H."/>
            <person name="Cao Y."/>
            <person name="Gao Q."/>
            <person name="Zheng S."/>
            <person name="Li Y."/>
            <person name="Yu Y."/>
            <person name="Du H."/>
            <person name="Qi M."/>
            <person name="Li Y."/>
            <person name="Yu H."/>
            <person name="Cui Y."/>
            <person name="Wang N."/>
            <person name="Chen C."/>
            <person name="Wu H."/>
            <person name="Zhao Y."/>
            <person name="Zhang J."/>
            <person name="Li Y."/>
            <person name="Zhou W."/>
            <person name="Zhang B."/>
            <person name="Hu W."/>
            <person name="Eijk M."/>
            <person name="Tang J."/>
            <person name="Witsenboer H."/>
            <person name="Zhao S."/>
            <person name="Li Z."/>
            <person name="Zhang A."/>
            <person name="Wang D."/>
            <person name="Liang C."/>
        </authorList>
    </citation>
    <scope>NUCLEOTIDE SEQUENCE [LARGE SCALE GENOMIC DNA]</scope>
    <source>
        <strain evidence="2">cv. G1812</strain>
    </source>
</reference>
<keyword evidence="3" id="KW-1185">Reference proteome</keyword>
<dbReference type="Gramene" id="TuG1812G0100002704.01.T05">
    <property type="protein sequence ID" value="TuG1812G0100002704.01.T05.cds332850"/>
    <property type="gene ID" value="TuG1812G0100002704.01"/>
</dbReference>
<name>A0A8R7K0H5_TRIUA</name>
<organism evidence="2 3">
    <name type="scientific">Triticum urartu</name>
    <name type="common">Red wild einkorn</name>
    <name type="synonym">Crithodium urartu</name>
    <dbReference type="NCBI Taxonomy" id="4572"/>
    <lineage>
        <taxon>Eukaryota</taxon>
        <taxon>Viridiplantae</taxon>
        <taxon>Streptophyta</taxon>
        <taxon>Embryophyta</taxon>
        <taxon>Tracheophyta</taxon>
        <taxon>Spermatophyta</taxon>
        <taxon>Magnoliopsida</taxon>
        <taxon>Liliopsida</taxon>
        <taxon>Poales</taxon>
        <taxon>Poaceae</taxon>
        <taxon>BOP clade</taxon>
        <taxon>Pooideae</taxon>
        <taxon>Triticodae</taxon>
        <taxon>Triticeae</taxon>
        <taxon>Triticinae</taxon>
        <taxon>Triticum</taxon>
    </lineage>
</organism>
<dbReference type="Gramene" id="TuG1812G0100002704.01.T01">
    <property type="protein sequence ID" value="TuG1812G0100002704.01.T01.cds332850"/>
    <property type="gene ID" value="TuG1812G0100002704.01"/>
</dbReference>
<protein>
    <submittedName>
        <fullName evidence="2">Uncharacterized protein</fullName>
    </submittedName>
</protein>
<dbReference type="Gramene" id="TuG1812G0100002704.01.T03">
    <property type="protein sequence ID" value="TuG1812G0100002704.01.T03.cds332850"/>
    <property type="gene ID" value="TuG1812G0100002704.01"/>
</dbReference>
<dbReference type="EnsemblPlants" id="TuG1812G0100002704.01.T01">
    <property type="protein sequence ID" value="TuG1812G0100002704.01.T01.cds332850"/>
    <property type="gene ID" value="TuG1812G0100002704.01"/>
</dbReference>
<feature type="region of interest" description="Disordered" evidence="1">
    <location>
        <begin position="1"/>
        <end position="98"/>
    </location>
</feature>
<dbReference type="AlphaFoldDB" id="A0A8R7K0H5"/>
<accession>A0A8R7K0H5</accession>
<dbReference type="EnsemblPlants" id="TuG1812G0100002704.01.T03">
    <property type="protein sequence ID" value="TuG1812G0100002704.01.T03.cds332850"/>
    <property type="gene ID" value="TuG1812G0100002704.01"/>
</dbReference>
<dbReference type="Gramene" id="TuG1812G0100002704.01.T06">
    <property type="protein sequence ID" value="TuG1812G0100002704.01.T06.cds332850"/>
    <property type="gene ID" value="TuG1812G0100002704.01"/>
</dbReference>
<evidence type="ECO:0000256" key="1">
    <source>
        <dbReference type="SAM" id="MobiDB-lite"/>
    </source>
</evidence>
<sequence length="98" mass="10298">MGGDGDFNAAGGGRGVAGRRRGRQVRGSRGRETQGGAPARRPRQEFVAEGPRRQVRGSRGRKTQSAAPARRGRGRISSPRARGGAHGVGRRSAGELLE</sequence>
<dbReference type="Gramene" id="TuG1812G0100002704.01.T04">
    <property type="protein sequence ID" value="TuG1812G0100002704.01.T04.cds332850"/>
    <property type="gene ID" value="TuG1812G0100002704.01"/>
</dbReference>
<proteinExistence type="predicted"/>
<reference evidence="2" key="3">
    <citation type="submission" date="2022-06" db="UniProtKB">
        <authorList>
            <consortium name="EnsemblPlants"/>
        </authorList>
    </citation>
    <scope>IDENTIFICATION</scope>
</reference>
<feature type="compositionally biased region" description="Gly residues" evidence="1">
    <location>
        <begin position="1"/>
        <end position="16"/>
    </location>
</feature>